<dbReference type="PROSITE" id="PS00622">
    <property type="entry name" value="HTH_LUXR_1"/>
    <property type="match status" value="1"/>
</dbReference>
<evidence type="ECO:0000256" key="4">
    <source>
        <dbReference type="ARBA" id="ARBA00023163"/>
    </source>
</evidence>
<evidence type="ECO:0000256" key="1">
    <source>
        <dbReference type="ARBA" id="ARBA00022553"/>
    </source>
</evidence>
<dbReference type="SUPFAM" id="SSF46894">
    <property type="entry name" value="C-terminal effector domain of the bipartite response regulators"/>
    <property type="match status" value="1"/>
</dbReference>
<dbReference type="PANTHER" id="PTHR43214:SF24">
    <property type="entry name" value="TRANSCRIPTIONAL REGULATORY PROTEIN NARL-RELATED"/>
    <property type="match status" value="1"/>
</dbReference>
<keyword evidence="2" id="KW-0805">Transcription regulation</keyword>
<feature type="modified residue" description="4-aspartylphosphate" evidence="5">
    <location>
        <position position="69"/>
    </location>
</feature>
<dbReference type="InterPro" id="IPR039420">
    <property type="entry name" value="WalR-like"/>
</dbReference>
<dbReference type="Pfam" id="PF00196">
    <property type="entry name" value="GerE"/>
    <property type="match status" value="1"/>
</dbReference>
<dbReference type="SUPFAM" id="SSF52172">
    <property type="entry name" value="CheY-like"/>
    <property type="match status" value="1"/>
</dbReference>
<dbReference type="PROSITE" id="PS50043">
    <property type="entry name" value="HTH_LUXR_2"/>
    <property type="match status" value="1"/>
</dbReference>
<feature type="domain" description="HTH luxR-type" evidence="6">
    <location>
        <begin position="166"/>
        <end position="231"/>
    </location>
</feature>
<organism evidence="8 9">
    <name type="scientific">Amycolatopsis plumensis</name>
    <dbReference type="NCBI Taxonomy" id="236508"/>
    <lineage>
        <taxon>Bacteria</taxon>
        <taxon>Bacillati</taxon>
        <taxon>Actinomycetota</taxon>
        <taxon>Actinomycetes</taxon>
        <taxon>Pseudonocardiales</taxon>
        <taxon>Pseudonocardiaceae</taxon>
        <taxon>Amycolatopsis</taxon>
    </lineage>
</organism>
<dbReference type="InterPro" id="IPR011006">
    <property type="entry name" value="CheY-like_superfamily"/>
</dbReference>
<dbReference type="EMBL" id="JBHMBK010000037">
    <property type="protein sequence ID" value="MFB9689495.1"/>
    <property type="molecule type" value="Genomic_DNA"/>
</dbReference>
<dbReference type="PRINTS" id="PR00038">
    <property type="entry name" value="HTHLUXR"/>
</dbReference>
<keyword evidence="4" id="KW-0804">Transcription</keyword>
<accession>A0ABV5UDL0</accession>
<dbReference type="PROSITE" id="PS50110">
    <property type="entry name" value="RESPONSE_REGULATORY"/>
    <property type="match status" value="1"/>
</dbReference>
<sequence length="242" mass="26034">MVLAHVPQPVSAAAEPVRVVLADHQEFARVGIRSLLERGPEIRVVGTAEDAEEAVRLVEAEEPDVLLVDDTLPPAGWPEVTRGIRRLGGPARGTRTMLMAQELTEDTLLGAVRAGVHGYVLKDSPDWVFSTAIRSVADGEPFLAGAAIRHLLSRFTLLPNHDPATVPGELSDLSSRELEVVRGIGYGLSNREIARRLVVAETTIKSCMSSILAKLDVRNRVEVALVACRVGLVPLHHPPGPA</sequence>
<dbReference type="CDD" id="cd06170">
    <property type="entry name" value="LuxR_C_like"/>
    <property type="match status" value="1"/>
</dbReference>
<evidence type="ECO:0000313" key="8">
    <source>
        <dbReference type="EMBL" id="MFB9689495.1"/>
    </source>
</evidence>
<name>A0ABV5UDL0_9PSEU</name>
<dbReference type="InterPro" id="IPR000792">
    <property type="entry name" value="Tscrpt_reg_LuxR_C"/>
</dbReference>
<dbReference type="PANTHER" id="PTHR43214">
    <property type="entry name" value="TWO-COMPONENT RESPONSE REGULATOR"/>
    <property type="match status" value="1"/>
</dbReference>
<dbReference type="InterPro" id="IPR001789">
    <property type="entry name" value="Sig_transdc_resp-reg_receiver"/>
</dbReference>
<dbReference type="Gene3D" id="3.40.50.2300">
    <property type="match status" value="1"/>
</dbReference>
<evidence type="ECO:0000259" key="6">
    <source>
        <dbReference type="PROSITE" id="PS50043"/>
    </source>
</evidence>
<proteinExistence type="predicted"/>
<evidence type="ECO:0000313" key="9">
    <source>
        <dbReference type="Proteomes" id="UP001589535"/>
    </source>
</evidence>
<gene>
    <name evidence="8" type="ORF">ACFFTO_35435</name>
</gene>
<dbReference type="Pfam" id="PF00072">
    <property type="entry name" value="Response_reg"/>
    <property type="match status" value="1"/>
</dbReference>
<dbReference type="SMART" id="SM00448">
    <property type="entry name" value="REC"/>
    <property type="match status" value="1"/>
</dbReference>
<evidence type="ECO:0000256" key="5">
    <source>
        <dbReference type="PROSITE-ProRule" id="PRU00169"/>
    </source>
</evidence>
<reference evidence="8 9" key="1">
    <citation type="submission" date="2024-09" db="EMBL/GenBank/DDBJ databases">
        <authorList>
            <person name="Sun Q."/>
            <person name="Mori K."/>
        </authorList>
    </citation>
    <scope>NUCLEOTIDE SEQUENCE [LARGE SCALE GENOMIC DNA]</scope>
    <source>
        <strain evidence="8 9">JCM 13852</strain>
    </source>
</reference>
<dbReference type="InterPro" id="IPR058245">
    <property type="entry name" value="NreC/VraR/RcsB-like_REC"/>
</dbReference>
<dbReference type="InterPro" id="IPR016032">
    <property type="entry name" value="Sig_transdc_resp-reg_C-effctor"/>
</dbReference>
<evidence type="ECO:0000259" key="7">
    <source>
        <dbReference type="PROSITE" id="PS50110"/>
    </source>
</evidence>
<dbReference type="SMART" id="SM00421">
    <property type="entry name" value="HTH_LUXR"/>
    <property type="match status" value="1"/>
</dbReference>
<dbReference type="Proteomes" id="UP001589535">
    <property type="component" value="Unassembled WGS sequence"/>
</dbReference>
<keyword evidence="9" id="KW-1185">Reference proteome</keyword>
<comment type="caution">
    <text evidence="8">The sequence shown here is derived from an EMBL/GenBank/DDBJ whole genome shotgun (WGS) entry which is preliminary data.</text>
</comment>
<keyword evidence="1 5" id="KW-0597">Phosphoprotein</keyword>
<dbReference type="RefSeq" id="WP_378203338.1">
    <property type="nucleotide sequence ID" value="NZ_JBHMBK010000037.1"/>
</dbReference>
<keyword evidence="3" id="KW-0238">DNA-binding</keyword>
<dbReference type="CDD" id="cd17535">
    <property type="entry name" value="REC_NarL-like"/>
    <property type="match status" value="1"/>
</dbReference>
<evidence type="ECO:0000256" key="3">
    <source>
        <dbReference type="ARBA" id="ARBA00023125"/>
    </source>
</evidence>
<feature type="domain" description="Response regulatory" evidence="7">
    <location>
        <begin position="18"/>
        <end position="137"/>
    </location>
</feature>
<protein>
    <submittedName>
        <fullName evidence="8">LuxR C-terminal-related transcriptional regulator</fullName>
    </submittedName>
</protein>
<evidence type="ECO:0000256" key="2">
    <source>
        <dbReference type="ARBA" id="ARBA00023015"/>
    </source>
</evidence>